<reference evidence="1" key="1">
    <citation type="submission" date="2023-04" db="EMBL/GenBank/DDBJ databases">
        <title>Draft Genome sequencing of Naganishia species isolated from polar environments using Oxford Nanopore Technology.</title>
        <authorList>
            <person name="Leo P."/>
            <person name="Venkateswaran K."/>
        </authorList>
    </citation>
    <scope>NUCLEOTIDE SEQUENCE</scope>
    <source>
        <strain evidence="1">MNA-CCFEE 5425</strain>
    </source>
</reference>
<evidence type="ECO:0000313" key="1">
    <source>
        <dbReference type="EMBL" id="KAJ9115834.1"/>
    </source>
</evidence>
<keyword evidence="2" id="KW-1185">Reference proteome</keyword>
<gene>
    <name evidence="1" type="ORF">QFC22_004976</name>
</gene>
<dbReference type="Proteomes" id="UP001243375">
    <property type="component" value="Unassembled WGS sequence"/>
</dbReference>
<evidence type="ECO:0000313" key="2">
    <source>
        <dbReference type="Proteomes" id="UP001243375"/>
    </source>
</evidence>
<name>A0ACC2WXE3_9TREE</name>
<dbReference type="EMBL" id="JASBWU010000015">
    <property type="protein sequence ID" value="KAJ9115834.1"/>
    <property type="molecule type" value="Genomic_DNA"/>
</dbReference>
<comment type="caution">
    <text evidence="1">The sequence shown here is derived from an EMBL/GenBank/DDBJ whole genome shotgun (WGS) entry which is preliminary data.</text>
</comment>
<organism evidence="1 2">
    <name type="scientific">Naganishia vaughanmartiniae</name>
    <dbReference type="NCBI Taxonomy" id="1424756"/>
    <lineage>
        <taxon>Eukaryota</taxon>
        <taxon>Fungi</taxon>
        <taxon>Dikarya</taxon>
        <taxon>Basidiomycota</taxon>
        <taxon>Agaricomycotina</taxon>
        <taxon>Tremellomycetes</taxon>
        <taxon>Filobasidiales</taxon>
        <taxon>Filobasidiaceae</taxon>
        <taxon>Naganishia</taxon>
    </lineage>
</organism>
<proteinExistence type="predicted"/>
<sequence length="403" mass="43756">MMEHVLPPSTPRSTIGRYSGLVESVFSIASFSCMYQYGRLSDSRGRKPVILCGLIGIAASLVMLGLSRSYWMVLLARTLSGCLCGNASVLRAALGEITTQDNESWIYPLWSIGWDLSILCGPLIGAALAQPAEQYPESWIAKVAFFKEFPFFLPCAVAAGFAGLAFVLMFFMFEETLPATVNHQEGLDVEQDETVQSETSPLLSPKPKQAPVEPVKATMSARQLVGIPAVRNVLVSNFLLCFIALSFDAVFVLFTYSPVPLNGLALSHTAMALCFSLRGVLSIFLSLFILPVAQRKLGTSSLYRAFAGTWIACFALPPVMNTLARRDTHGTKYRWISEDGKLLRMWWLMGPLMVLYTMGDLAFPLNMLALNVAAPDQSVLGAINGISSSVAALARAMGPVTIG</sequence>
<protein>
    <submittedName>
        <fullName evidence="1">Uncharacterized protein</fullName>
    </submittedName>
</protein>
<accession>A0ACC2WXE3</accession>